<sequence length="338" mass="38024">MHPVMCGKLEKRLNMKRRRREEEENEIEKKRQGSSNMSSHAPGTSPSTGSCTSTNNTGQTSLRAATCTRTNNTASFTSLYTMGAQLGEGGCGLVYAGTRRADGKQVAIKYVTTNFSKKLLKIPGESQPLPLEVALMEIVCRPPACSHVIQLLDWFEEADRIVLVLELPSPCLDVSKFTKQLGGYMEESLARFVLRQVLRATMHCQDRGVLHRDIKSQNLLIQTDDLHVKLIDFGCGDLLKEAPYTHFAGTRPFQPPEWVMDGEYHGRPATVWSLGVLLFAMVCGSRPFKGEQDIIAADLYFKEGLSNECKNLIRWCLQRDPAKRPVLEQILHHEWMTR</sequence>
<evidence type="ECO:0000256" key="2">
    <source>
        <dbReference type="ARBA" id="ARBA00022527"/>
    </source>
</evidence>
<name>A0A9Q1G3M0_SYNKA</name>
<dbReference type="PANTHER" id="PTHR22984">
    <property type="entry name" value="SERINE/THREONINE-PROTEIN KINASE PIM"/>
    <property type="match status" value="1"/>
</dbReference>
<feature type="binding site" evidence="12">
    <location>
        <position position="173"/>
    </location>
    <ligand>
        <name>ATP</name>
        <dbReference type="ChEBI" id="CHEBI:30616"/>
    </ligand>
</feature>
<dbReference type="InterPro" id="IPR017348">
    <property type="entry name" value="PIM1/2/3"/>
</dbReference>
<evidence type="ECO:0000256" key="6">
    <source>
        <dbReference type="ARBA" id="ARBA00022777"/>
    </source>
</evidence>
<keyword evidence="5 10" id="KW-0547">Nucleotide-binding</keyword>
<evidence type="ECO:0000256" key="4">
    <source>
        <dbReference type="ARBA" id="ARBA00022679"/>
    </source>
</evidence>
<dbReference type="GO" id="GO:0043066">
    <property type="term" value="P:negative regulation of apoptotic process"/>
    <property type="evidence" value="ECO:0007669"/>
    <property type="project" value="UniProtKB-UniRule"/>
</dbReference>
<dbReference type="Pfam" id="PF00069">
    <property type="entry name" value="Pkinase"/>
    <property type="match status" value="1"/>
</dbReference>
<keyword evidence="7 10" id="KW-0067">ATP-binding</keyword>
<evidence type="ECO:0000313" key="15">
    <source>
        <dbReference type="EMBL" id="KAJ8374854.1"/>
    </source>
</evidence>
<evidence type="ECO:0000256" key="10">
    <source>
        <dbReference type="PIRNR" id="PIRNR037993"/>
    </source>
</evidence>
<evidence type="ECO:0000256" key="12">
    <source>
        <dbReference type="PIRSR" id="PIRSR037993-2"/>
    </source>
</evidence>
<dbReference type="InterPro" id="IPR011009">
    <property type="entry name" value="Kinase-like_dom_sf"/>
</dbReference>
<feature type="region of interest" description="Disordered" evidence="13">
    <location>
        <begin position="1"/>
        <end position="59"/>
    </location>
</feature>
<evidence type="ECO:0000256" key="5">
    <source>
        <dbReference type="ARBA" id="ARBA00022741"/>
    </source>
</evidence>
<feature type="binding site" evidence="12">
    <location>
        <position position="109"/>
    </location>
    <ligand>
        <name>ATP</name>
        <dbReference type="ChEBI" id="CHEBI:30616"/>
    </ligand>
</feature>
<dbReference type="InterPro" id="IPR051138">
    <property type="entry name" value="PIM_Ser/Thr_kinase"/>
</dbReference>
<evidence type="ECO:0000259" key="14">
    <source>
        <dbReference type="PROSITE" id="PS50011"/>
    </source>
</evidence>
<dbReference type="Proteomes" id="UP001152622">
    <property type="component" value="Chromosome 2"/>
</dbReference>
<evidence type="ECO:0000256" key="7">
    <source>
        <dbReference type="ARBA" id="ARBA00022840"/>
    </source>
</evidence>
<keyword evidence="2 10" id="KW-0723">Serine/threonine-protein kinase</keyword>
<proteinExistence type="inferred from homology"/>
<keyword evidence="6 10" id="KW-0418">Kinase</keyword>
<keyword evidence="4 10" id="KW-0808">Transferase</keyword>
<dbReference type="InterPro" id="IPR008271">
    <property type="entry name" value="Ser/Thr_kinase_AS"/>
</dbReference>
<keyword evidence="3" id="KW-0597">Phosphoprotein</keyword>
<dbReference type="GO" id="GO:0005524">
    <property type="term" value="F:ATP binding"/>
    <property type="evidence" value="ECO:0007669"/>
    <property type="project" value="UniProtKB-UniRule"/>
</dbReference>
<dbReference type="PIRSF" id="PIRSF037993">
    <property type="entry name" value="STPK_Pim-1"/>
    <property type="match status" value="1"/>
</dbReference>
<evidence type="ECO:0000256" key="1">
    <source>
        <dbReference type="ARBA" id="ARBA00005505"/>
    </source>
</evidence>
<evidence type="ECO:0000256" key="3">
    <source>
        <dbReference type="ARBA" id="ARBA00022553"/>
    </source>
</evidence>
<dbReference type="EMBL" id="JAINUF010000002">
    <property type="protein sequence ID" value="KAJ8374854.1"/>
    <property type="molecule type" value="Genomic_DNA"/>
</dbReference>
<dbReference type="GO" id="GO:0007346">
    <property type="term" value="P:regulation of mitotic cell cycle"/>
    <property type="evidence" value="ECO:0007669"/>
    <property type="project" value="TreeGrafter"/>
</dbReference>
<dbReference type="GO" id="GO:0004674">
    <property type="term" value="F:protein serine/threonine kinase activity"/>
    <property type="evidence" value="ECO:0007669"/>
    <property type="project" value="UniProtKB-UniRule"/>
</dbReference>
<comment type="function">
    <text evidence="10">Proto-oncogene with serine/threonine kinase activity involved in cell survival and cell proliferation.</text>
</comment>
<dbReference type="SUPFAM" id="SSF56112">
    <property type="entry name" value="Protein kinase-like (PK-like)"/>
    <property type="match status" value="1"/>
</dbReference>
<dbReference type="SMART" id="SM00220">
    <property type="entry name" value="S_TKc"/>
    <property type="match status" value="1"/>
</dbReference>
<dbReference type="Gene3D" id="3.30.200.20">
    <property type="entry name" value="Phosphorylase Kinase, domain 1"/>
    <property type="match status" value="1"/>
</dbReference>
<comment type="catalytic activity">
    <reaction evidence="9 10">
        <text>L-seryl-[protein] + ATP = O-phospho-L-seryl-[protein] + ADP + H(+)</text>
        <dbReference type="Rhea" id="RHEA:17989"/>
        <dbReference type="Rhea" id="RHEA-COMP:9863"/>
        <dbReference type="Rhea" id="RHEA-COMP:11604"/>
        <dbReference type="ChEBI" id="CHEBI:15378"/>
        <dbReference type="ChEBI" id="CHEBI:29999"/>
        <dbReference type="ChEBI" id="CHEBI:30616"/>
        <dbReference type="ChEBI" id="CHEBI:83421"/>
        <dbReference type="ChEBI" id="CHEBI:456216"/>
        <dbReference type="EC" id="2.7.11.1"/>
    </reaction>
</comment>
<feature type="binding site" evidence="12">
    <location>
        <position position="166"/>
    </location>
    <ligand>
        <name>ATP</name>
        <dbReference type="ChEBI" id="CHEBI:30616"/>
    </ligand>
</feature>
<feature type="active site" description="Proton acceptor" evidence="11">
    <location>
        <position position="213"/>
    </location>
</feature>
<dbReference type="FunFam" id="1.10.510.10:FF:000392">
    <property type="entry name" value="Pim proto-oncogene, serine/threonine kinase,-related 152"/>
    <property type="match status" value="1"/>
</dbReference>
<dbReference type="PROSITE" id="PS00108">
    <property type="entry name" value="PROTEIN_KINASE_ST"/>
    <property type="match status" value="1"/>
</dbReference>
<dbReference type="PROSITE" id="PS50011">
    <property type="entry name" value="PROTEIN_KINASE_DOM"/>
    <property type="match status" value="1"/>
</dbReference>
<evidence type="ECO:0000256" key="11">
    <source>
        <dbReference type="PIRSR" id="PIRSR037993-1"/>
    </source>
</evidence>
<evidence type="ECO:0000256" key="9">
    <source>
        <dbReference type="ARBA" id="ARBA00048679"/>
    </source>
</evidence>
<feature type="domain" description="Protein kinase" evidence="14">
    <location>
        <begin position="80"/>
        <end position="336"/>
    </location>
</feature>
<accession>A0A9Q1G3M0</accession>
<evidence type="ECO:0000313" key="16">
    <source>
        <dbReference type="Proteomes" id="UP001152622"/>
    </source>
</evidence>
<dbReference type="OrthoDB" id="9984829at2759"/>
<keyword evidence="16" id="KW-1185">Reference proteome</keyword>
<dbReference type="Gene3D" id="1.10.510.10">
    <property type="entry name" value="Transferase(Phosphotransferase) domain 1"/>
    <property type="match status" value="1"/>
</dbReference>
<dbReference type="InterPro" id="IPR000719">
    <property type="entry name" value="Prot_kinase_dom"/>
</dbReference>
<feature type="binding site" evidence="12">
    <location>
        <begin position="86"/>
        <end position="94"/>
    </location>
    <ligand>
        <name>ATP</name>
        <dbReference type="ChEBI" id="CHEBI:30616"/>
    </ligand>
</feature>
<feature type="compositionally biased region" description="Low complexity" evidence="13">
    <location>
        <begin position="42"/>
        <end position="59"/>
    </location>
</feature>
<reference evidence="15" key="1">
    <citation type="journal article" date="2023" name="Science">
        <title>Genome structures resolve the early diversification of teleost fishes.</title>
        <authorList>
            <person name="Parey E."/>
            <person name="Louis A."/>
            <person name="Montfort J."/>
            <person name="Bouchez O."/>
            <person name="Roques C."/>
            <person name="Iampietro C."/>
            <person name="Lluch J."/>
            <person name="Castinel A."/>
            <person name="Donnadieu C."/>
            <person name="Desvignes T."/>
            <person name="Floi Bucao C."/>
            <person name="Jouanno E."/>
            <person name="Wen M."/>
            <person name="Mejri S."/>
            <person name="Dirks R."/>
            <person name="Jansen H."/>
            <person name="Henkel C."/>
            <person name="Chen W.J."/>
            <person name="Zahm M."/>
            <person name="Cabau C."/>
            <person name="Klopp C."/>
            <person name="Thompson A.W."/>
            <person name="Robinson-Rechavi M."/>
            <person name="Braasch I."/>
            <person name="Lecointre G."/>
            <person name="Bobe J."/>
            <person name="Postlethwait J.H."/>
            <person name="Berthelot C."/>
            <person name="Roest Crollius H."/>
            <person name="Guiguen Y."/>
        </authorList>
    </citation>
    <scope>NUCLEOTIDE SEQUENCE</scope>
    <source>
        <strain evidence="15">WJC10195</strain>
    </source>
</reference>
<evidence type="ECO:0000256" key="8">
    <source>
        <dbReference type="ARBA" id="ARBA00047899"/>
    </source>
</evidence>
<protein>
    <recommendedName>
        <fullName evidence="10">Serine/threonine-protein kinase</fullName>
        <ecNumber evidence="10">2.7.11.1</ecNumber>
    </recommendedName>
</protein>
<evidence type="ECO:0000256" key="13">
    <source>
        <dbReference type="SAM" id="MobiDB-lite"/>
    </source>
</evidence>
<comment type="caution">
    <text evidence="15">The sequence shown here is derived from an EMBL/GenBank/DDBJ whole genome shotgun (WGS) entry which is preliminary data.</text>
</comment>
<dbReference type="GO" id="GO:0106310">
    <property type="term" value="F:protein serine kinase activity"/>
    <property type="evidence" value="ECO:0007669"/>
    <property type="project" value="UniProtKB-UniRule"/>
</dbReference>
<comment type="catalytic activity">
    <reaction evidence="8 10">
        <text>L-threonyl-[protein] + ATP = O-phospho-L-threonyl-[protein] + ADP + H(+)</text>
        <dbReference type="Rhea" id="RHEA:46608"/>
        <dbReference type="Rhea" id="RHEA-COMP:11060"/>
        <dbReference type="Rhea" id="RHEA-COMP:11605"/>
        <dbReference type="ChEBI" id="CHEBI:15378"/>
        <dbReference type="ChEBI" id="CHEBI:30013"/>
        <dbReference type="ChEBI" id="CHEBI:30616"/>
        <dbReference type="ChEBI" id="CHEBI:61977"/>
        <dbReference type="ChEBI" id="CHEBI:456216"/>
        <dbReference type="EC" id="2.7.11.1"/>
    </reaction>
</comment>
<dbReference type="FunFam" id="3.30.200.20:FF:000246">
    <property type="entry name" value="Pim proto-oncogene, serine/threonine kinase,-related 152"/>
    <property type="match status" value="1"/>
</dbReference>
<dbReference type="GO" id="GO:0005737">
    <property type="term" value="C:cytoplasm"/>
    <property type="evidence" value="ECO:0007669"/>
    <property type="project" value="UniProtKB-UniRule"/>
</dbReference>
<dbReference type="AlphaFoldDB" id="A0A9Q1G3M0"/>
<comment type="similarity">
    <text evidence="1 10">Belongs to the protein kinase superfamily. CAMK Ser/Thr protein kinase family. PIM subfamily.</text>
</comment>
<dbReference type="EC" id="2.7.11.1" evidence="10"/>
<organism evidence="15 16">
    <name type="scientific">Synaphobranchus kaupii</name>
    <name type="common">Kaup's arrowtooth eel</name>
    <dbReference type="NCBI Taxonomy" id="118154"/>
    <lineage>
        <taxon>Eukaryota</taxon>
        <taxon>Metazoa</taxon>
        <taxon>Chordata</taxon>
        <taxon>Craniata</taxon>
        <taxon>Vertebrata</taxon>
        <taxon>Euteleostomi</taxon>
        <taxon>Actinopterygii</taxon>
        <taxon>Neopterygii</taxon>
        <taxon>Teleostei</taxon>
        <taxon>Anguilliformes</taxon>
        <taxon>Synaphobranchidae</taxon>
        <taxon>Synaphobranchus</taxon>
    </lineage>
</organism>
<gene>
    <name evidence="15" type="ORF">SKAU_G00054340</name>
</gene>
<dbReference type="PANTHER" id="PTHR22984:SF11">
    <property type="entry name" value="AURORA KINASE-RELATED"/>
    <property type="match status" value="1"/>
</dbReference>